<evidence type="ECO:0000259" key="3">
    <source>
        <dbReference type="Pfam" id="PF13193"/>
    </source>
</evidence>
<dbReference type="AlphaFoldDB" id="A0A8H6DWI2"/>
<evidence type="ECO:0000256" key="1">
    <source>
        <dbReference type="SAM" id="Phobius"/>
    </source>
</evidence>
<keyword evidence="1" id="KW-1133">Transmembrane helix</keyword>
<dbReference type="Gene3D" id="3.30.300.30">
    <property type="match status" value="1"/>
</dbReference>
<evidence type="ECO:0000259" key="2">
    <source>
        <dbReference type="Pfam" id="PF00501"/>
    </source>
</evidence>
<dbReference type="Pfam" id="PF13193">
    <property type="entry name" value="AMP-binding_C"/>
    <property type="match status" value="1"/>
</dbReference>
<evidence type="ECO:0000313" key="5">
    <source>
        <dbReference type="Proteomes" id="UP000624244"/>
    </source>
</evidence>
<keyword evidence="1" id="KW-0812">Transmembrane</keyword>
<dbReference type="SUPFAM" id="SSF56801">
    <property type="entry name" value="Acetyl-CoA synthetase-like"/>
    <property type="match status" value="1"/>
</dbReference>
<dbReference type="PANTHER" id="PTHR24096">
    <property type="entry name" value="LONG-CHAIN-FATTY-ACID--COA LIGASE"/>
    <property type="match status" value="1"/>
</dbReference>
<dbReference type="PANTHER" id="PTHR24096:SF424">
    <property type="entry name" value="ACETYL-COA SYNTHETASE-LIKE PROTEIN-RELATED"/>
    <property type="match status" value="1"/>
</dbReference>
<dbReference type="InterPro" id="IPR000873">
    <property type="entry name" value="AMP-dep_synth/lig_dom"/>
</dbReference>
<dbReference type="InterPro" id="IPR045851">
    <property type="entry name" value="AMP-bd_C_sf"/>
</dbReference>
<dbReference type="Pfam" id="PF00501">
    <property type="entry name" value="AMP-binding"/>
    <property type="match status" value="1"/>
</dbReference>
<dbReference type="InterPro" id="IPR042099">
    <property type="entry name" value="ANL_N_sf"/>
</dbReference>
<protein>
    <recommendedName>
        <fullName evidence="6">AMP-dependent synthetase/ligase domain-containing protein</fullName>
    </recommendedName>
</protein>
<feature type="domain" description="AMP-dependent synthetase/ligase" evidence="2">
    <location>
        <begin position="42"/>
        <end position="427"/>
    </location>
</feature>
<dbReference type="Proteomes" id="UP000624244">
    <property type="component" value="Unassembled WGS sequence"/>
</dbReference>
<evidence type="ECO:0000313" key="4">
    <source>
        <dbReference type="EMBL" id="KAF5850454.1"/>
    </source>
</evidence>
<organism evidence="4 5">
    <name type="scientific">Cochliobolus sativus</name>
    <name type="common">Common root rot and spot blotch fungus</name>
    <name type="synonym">Bipolaris sorokiniana</name>
    <dbReference type="NCBI Taxonomy" id="45130"/>
    <lineage>
        <taxon>Eukaryota</taxon>
        <taxon>Fungi</taxon>
        <taxon>Dikarya</taxon>
        <taxon>Ascomycota</taxon>
        <taxon>Pezizomycotina</taxon>
        <taxon>Dothideomycetes</taxon>
        <taxon>Pleosporomycetidae</taxon>
        <taxon>Pleosporales</taxon>
        <taxon>Pleosporineae</taxon>
        <taxon>Pleosporaceae</taxon>
        <taxon>Bipolaris</taxon>
    </lineage>
</organism>
<accession>A0A8H6DWI2</accession>
<gene>
    <name evidence="4" type="ORF">GGP41_002711</name>
</gene>
<sequence>MGRIHRSRYTVDIPEVDLLTFVFRAKSASFRRKPQYFDAFRPERHYSLVEGEGFAMRIGLGLRQLGLKTDDKVSLFSSNNLFFPILFWGVIAADCVFTAVSPTATEADNLLQLEYQTRASDAKVLISSPDTVDKALKPAFAVGIPKSQVFVFCHLEDASEVSRSTTAQPWTSFWASEVEATSFQWKASTDPKYLNSEVIILNSSSGTTGAPKGVEITHANVVANPTQLVHYRKMSADIPEAYARKERLARSGERWLAPLPMYHAYGQIYYCVNAPLVGAKVYIIHRYSIRLLLLFVDIYWITLLTGVPTILVQMSKQPAEMHNPNSIEYALTGSAPLGQDTAKQTEQQYLSRGLVLRQGLGMTETTNSMSGFSPDDPHDASSIGYLNPNFLGKIMPVDGQSWAGNVPTGTEVGELWVSGKNVMKGYYKNPQATSEAIVMEDGIRWLKTGDIAYFNEAGRIFIVDRLKVGYNEDQTRELIKVNGLQVSPAELEAAIVLHPGVADVAVVGVLMNDNECPRAFVVKKDEKITAKTVYELVENRFAKQKWLSGDVIFVDELPKTPSGKVIKRQLTNSAKETSKL</sequence>
<comment type="caution">
    <text evidence="4">The sequence shown here is derived from an EMBL/GenBank/DDBJ whole genome shotgun (WGS) entry which is preliminary data.</text>
</comment>
<feature type="domain" description="AMP-binding enzyme C-terminal" evidence="3">
    <location>
        <begin position="490"/>
        <end position="564"/>
    </location>
</feature>
<dbReference type="InterPro" id="IPR025110">
    <property type="entry name" value="AMP-bd_C"/>
</dbReference>
<name>A0A8H6DWI2_COCSA</name>
<proteinExistence type="predicted"/>
<dbReference type="Gene3D" id="3.40.50.12780">
    <property type="entry name" value="N-terminal domain of ligase-like"/>
    <property type="match status" value="1"/>
</dbReference>
<dbReference type="EMBL" id="WNKQ01000007">
    <property type="protein sequence ID" value="KAF5850454.1"/>
    <property type="molecule type" value="Genomic_DNA"/>
</dbReference>
<evidence type="ECO:0008006" key="6">
    <source>
        <dbReference type="Google" id="ProtNLM"/>
    </source>
</evidence>
<keyword evidence="1" id="KW-0472">Membrane</keyword>
<dbReference type="GO" id="GO:0016405">
    <property type="term" value="F:CoA-ligase activity"/>
    <property type="evidence" value="ECO:0007669"/>
    <property type="project" value="TreeGrafter"/>
</dbReference>
<feature type="transmembrane region" description="Helical" evidence="1">
    <location>
        <begin position="291"/>
        <end position="311"/>
    </location>
</feature>
<reference evidence="4" key="1">
    <citation type="submission" date="2019-11" db="EMBL/GenBank/DDBJ databases">
        <title>Bipolaris sorokiniana Genome sequencing.</title>
        <authorList>
            <person name="Wang H."/>
        </authorList>
    </citation>
    <scope>NUCLEOTIDE SEQUENCE</scope>
</reference>